<evidence type="ECO:0000313" key="12">
    <source>
        <dbReference type="EMBL" id="PWA03067.1"/>
    </source>
</evidence>
<evidence type="ECO:0000256" key="4">
    <source>
        <dbReference type="ARBA" id="ARBA00022723"/>
    </source>
</evidence>
<dbReference type="Pfam" id="PF14324">
    <property type="entry name" value="PINIT"/>
    <property type="match status" value="1"/>
</dbReference>
<keyword evidence="7" id="KW-0862">Zinc</keyword>
<dbReference type="Gene3D" id="3.30.40.10">
    <property type="entry name" value="Zinc/RING finger domain, C3HC4 (zinc finger)"/>
    <property type="match status" value="1"/>
</dbReference>
<evidence type="ECO:0000259" key="10">
    <source>
        <dbReference type="PROSITE" id="PS51044"/>
    </source>
</evidence>
<comment type="caution">
    <text evidence="12">The sequence shown here is derived from an EMBL/GenBank/DDBJ whole genome shotgun (WGS) entry which is preliminary data.</text>
</comment>
<feature type="domain" description="SP-RING-type" evidence="10">
    <location>
        <begin position="116"/>
        <end position="198"/>
    </location>
</feature>
<feature type="domain" description="PINIT" evidence="11">
    <location>
        <begin position="1"/>
        <end position="87"/>
    </location>
</feature>
<keyword evidence="5 8" id="KW-0863">Zinc-finger</keyword>
<dbReference type="GO" id="GO:0008270">
    <property type="term" value="F:zinc ion binding"/>
    <property type="evidence" value="ECO:0007669"/>
    <property type="project" value="UniProtKB-KW"/>
</dbReference>
<name>A0A2U1JD82_SMIAN</name>
<dbReference type="AlphaFoldDB" id="A0A2U1JD82"/>
<evidence type="ECO:0000256" key="1">
    <source>
        <dbReference type="ARBA" id="ARBA00004718"/>
    </source>
</evidence>
<organism evidence="12 13">
    <name type="scientific">Smittium angustum</name>
    <dbReference type="NCBI Taxonomy" id="133377"/>
    <lineage>
        <taxon>Eukaryota</taxon>
        <taxon>Fungi</taxon>
        <taxon>Fungi incertae sedis</taxon>
        <taxon>Zoopagomycota</taxon>
        <taxon>Kickxellomycotina</taxon>
        <taxon>Harpellomycetes</taxon>
        <taxon>Harpellales</taxon>
        <taxon>Legeriomycetaceae</taxon>
        <taxon>Smittium</taxon>
    </lineage>
</organism>
<keyword evidence="13" id="KW-1185">Reference proteome</keyword>
<evidence type="ECO:0008006" key="14">
    <source>
        <dbReference type="Google" id="ProtNLM"/>
    </source>
</evidence>
<dbReference type="GO" id="GO:0061665">
    <property type="term" value="F:SUMO ligase activity"/>
    <property type="evidence" value="ECO:0007669"/>
    <property type="project" value="TreeGrafter"/>
</dbReference>
<evidence type="ECO:0000256" key="3">
    <source>
        <dbReference type="ARBA" id="ARBA00022679"/>
    </source>
</evidence>
<gene>
    <name evidence="12" type="ORF">BB558_000771</name>
</gene>
<dbReference type="InterPro" id="IPR038654">
    <property type="entry name" value="PINIT_sf"/>
</dbReference>
<dbReference type="EMBL" id="MBFU01000034">
    <property type="protein sequence ID" value="PWA03067.1"/>
    <property type="molecule type" value="Genomic_DNA"/>
</dbReference>
<dbReference type="InterPro" id="IPR004181">
    <property type="entry name" value="Znf_MIZ"/>
</dbReference>
<sequence length="278" mass="31194">MASLDPNENNSLSHNTQGSEISFPEFYEIKINKKAVKTPPKTIKRAATLPIDITKNLLLDSNKKNSVEFMYFSEKRLVSTIYMVKTNTTSQIVEDFKVSSLVPRETVVSESFNHSNDDDVIAVGFTLSLVCPLGQCRISVPVRSRSCGHSQCFDALTFFEMNRLVPTWQCPVCSKLINDWESIIVDGYFEQLLKDIPLDQNQVYIEPDGTYKNQKQNIGKDQHSGNKRGNTPLLVKEIGTESESSSSRDGYANGIEKIHESDQIPAYGLTSGIVMELR</sequence>
<dbReference type="Proteomes" id="UP000245591">
    <property type="component" value="Unassembled WGS sequence"/>
</dbReference>
<evidence type="ECO:0000259" key="11">
    <source>
        <dbReference type="PROSITE" id="PS51466"/>
    </source>
</evidence>
<comment type="similarity">
    <text evidence="2">Belongs to the PIAS family.</text>
</comment>
<dbReference type="Gene3D" id="2.60.120.780">
    <property type="entry name" value="PINIT domain"/>
    <property type="match status" value="1"/>
</dbReference>
<dbReference type="PROSITE" id="PS51044">
    <property type="entry name" value="ZF_SP_RING"/>
    <property type="match status" value="1"/>
</dbReference>
<dbReference type="PROSITE" id="PS51466">
    <property type="entry name" value="PINIT"/>
    <property type="match status" value="1"/>
</dbReference>
<evidence type="ECO:0000256" key="7">
    <source>
        <dbReference type="ARBA" id="ARBA00022833"/>
    </source>
</evidence>
<evidence type="ECO:0000256" key="9">
    <source>
        <dbReference type="SAM" id="MobiDB-lite"/>
    </source>
</evidence>
<dbReference type="GO" id="GO:0016925">
    <property type="term" value="P:protein sumoylation"/>
    <property type="evidence" value="ECO:0007669"/>
    <property type="project" value="UniProtKB-UniPathway"/>
</dbReference>
<keyword evidence="4" id="KW-0479">Metal-binding</keyword>
<evidence type="ECO:0000313" key="13">
    <source>
        <dbReference type="Proteomes" id="UP000245591"/>
    </source>
</evidence>
<dbReference type="CDD" id="cd16650">
    <property type="entry name" value="SP-RING_PIAS-like"/>
    <property type="match status" value="1"/>
</dbReference>
<feature type="region of interest" description="Disordered" evidence="9">
    <location>
        <begin position="209"/>
        <end position="232"/>
    </location>
</feature>
<dbReference type="GO" id="GO:0000785">
    <property type="term" value="C:chromatin"/>
    <property type="evidence" value="ECO:0007669"/>
    <property type="project" value="TreeGrafter"/>
</dbReference>
<accession>A0A2U1JD82</accession>
<proteinExistence type="inferred from homology"/>
<dbReference type="UniPathway" id="UPA00886"/>
<evidence type="ECO:0000256" key="2">
    <source>
        <dbReference type="ARBA" id="ARBA00005383"/>
    </source>
</evidence>
<dbReference type="InterPro" id="IPR023321">
    <property type="entry name" value="PINIT"/>
</dbReference>
<dbReference type="PANTHER" id="PTHR10782:SF4">
    <property type="entry name" value="TONALLI, ISOFORM E"/>
    <property type="match status" value="1"/>
</dbReference>
<dbReference type="PANTHER" id="PTHR10782">
    <property type="entry name" value="ZINC FINGER MIZ DOMAIN-CONTAINING PROTEIN"/>
    <property type="match status" value="1"/>
</dbReference>
<keyword evidence="3" id="KW-0808">Transferase</keyword>
<evidence type="ECO:0000256" key="8">
    <source>
        <dbReference type="PROSITE-ProRule" id="PRU00452"/>
    </source>
</evidence>
<comment type="pathway">
    <text evidence="1">Protein modification; protein sumoylation.</text>
</comment>
<dbReference type="Pfam" id="PF02891">
    <property type="entry name" value="zf-MIZ"/>
    <property type="match status" value="1"/>
</dbReference>
<evidence type="ECO:0000256" key="5">
    <source>
        <dbReference type="ARBA" id="ARBA00022771"/>
    </source>
</evidence>
<protein>
    <recommendedName>
        <fullName evidence="14">SP-RING-type domain-containing protein</fullName>
    </recommendedName>
</protein>
<keyword evidence="6" id="KW-0833">Ubl conjugation pathway</keyword>
<reference evidence="12 13" key="1">
    <citation type="journal article" date="2018" name="MBio">
        <title>Comparative Genomics Reveals the Core Gene Toolbox for the Fungus-Insect Symbiosis.</title>
        <authorList>
            <person name="Wang Y."/>
            <person name="Stata M."/>
            <person name="Wang W."/>
            <person name="Stajich J.E."/>
            <person name="White M.M."/>
            <person name="Moncalvo J.M."/>
        </authorList>
    </citation>
    <scope>NUCLEOTIDE SEQUENCE [LARGE SCALE GENOMIC DNA]</scope>
    <source>
        <strain evidence="12 13">AUS-126-30</strain>
    </source>
</reference>
<evidence type="ECO:0000256" key="6">
    <source>
        <dbReference type="ARBA" id="ARBA00022786"/>
    </source>
</evidence>
<dbReference type="InterPro" id="IPR013083">
    <property type="entry name" value="Znf_RING/FYVE/PHD"/>
</dbReference>